<name>A0A6A5UP78_9PLEO</name>
<reference evidence="1" key="1">
    <citation type="journal article" date="2020" name="Stud. Mycol.">
        <title>101 Dothideomycetes genomes: a test case for predicting lifestyles and emergence of pathogens.</title>
        <authorList>
            <person name="Haridas S."/>
            <person name="Albert R."/>
            <person name="Binder M."/>
            <person name="Bloem J."/>
            <person name="Labutti K."/>
            <person name="Salamov A."/>
            <person name="Andreopoulos B."/>
            <person name="Baker S."/>
            <person name="Barry K."/>
            <person name="Bills G."/>
            <person name="Bluhm B."/>
            <person name="Cannon C."/>
            <person name="Castanera R."/>
            <person name="Culley D."/>
            <person name="Daum C."/>
            <person name="Ezra D."/>
            <person name="Gonzalez J."/>
            <person name="Henrissat B."/>
            <person name="Kuo A."/>
            <person name="Liang C."/>
            <person name="Lipzen A."/>
            <person name="Lutzoni F."/>
            <person name="Magnuson J."/>
            <person name="Mondo S."/>
            <person name="Nolan M."/>
            <person name="Ohm R."/>
            <person name="Pangilinan J."/>
            <person name="Park H.-J."/>
            <person name="Ramirez L."/>
            <person name="Alfaro M."/>
            <person name="Sun H."/>
            <person name="Tritt A."/>
            <person name="Yoshinaga Y."/>
            <person name="Zwiers L.-H."/>
            <person name="Turgeon B."/>
            <person name="Goodwin S."/>
            <person name="Spatafora J."/>
            <person name="Crous P."/>
            <person name="Grigoriev I."/>
        </authorList>
    </citation>
    <scope>NUCLEOTIDE SEQUENCE</scope>
    <source>
        <strain evidence="1">CBS 107.79</strain>
    </source>
</reference>
<organism evidence="1 2">
    <name type="scientific">Bimuria novae-zelandiae CBS 107.79</name>
    <dbReference type="NCBI Taxonomy" id="1447943"/>
    <lineage>
        <taxon>Eukaryota</taxon>
        <taxon>Fungi</taxon>
        <taxon>Dikarya</taxon>
        <taxon>Ascomycota</taxon>
        <taxon>Pezizomycotina</taxon>
        <taxon>Dothideomycetes</taxon>
        <taxon>Pleosporomycetidae</taxon>
        <taxon>Pleosporales</taxon>
        <taxon>Massarineae</taxon>
        <taxon>Didymosphaeriaceae</taxon>
        <taxon>Bimuria</taxon>
    </lineage>
</organism>
<dbReference type="Proteomes" id="UP000800036">
    <property type="component" value="Unassembled WGS sequence"/>
</dbReference>
<protein>
    <submittedName>
        <fullName evidence="1">Uncharacterized protein</fullName>
    </submittedName>
</protein>
<dbReference type="EMBL" id="ML976742">
    <property type="protein sequence ID" value="KAF1966731.1"/>
    <property type="molecule type" value="Genomic_DNA"/>
</dbReference>
<keyword evidence="2" id="KW-1185">Reference proteome</keyword>
<dbReference type="OrthoDB" id="2910287at2759"/>
<evidence type="ECO:0000313" key="2">
    <source>
        <dbReference type="Proteomes" id="UP000800036"/>
    </source>
</evidence>
<accession>A0A6A5UP78</accession>
<gene>
    <name evidence="1" type="ORF">BU23DRAFT_573805</name>
</gene>
<sequence>MRALAYLSHTLSLRSNTTAPPPPLSKCTPNTGAPGGVYICTSTSPLSCQWIPPSYAQNCIAYDASVMGPPTLLGPDYGGTCRLYGQSDCDEKFRLYVTVDVGEEASERAFSGTVLCPGVEGKDIPGGMRAFRCFVGGMEGHEIKVGGENGTEAQGKGNEG</sequence>
<evidence type="ECO:0000313" key="1">
    <source>
        <dbReference type="EMBL" id="KAF1966731.1"/>
    </source>
</evidence>
<proteinExistence type="predicted"/>
<dbReference type="AlphaFoldDB" id="A0A6A5UP78"/>